<evidence type="ECO:0000313" key="2">
    <source>
        <dbReference type="Proteomes" id="UP000271098"/>
    </source>
</evidence>
<gene>
    <name evidence="1" type="ORF">GPUH_LOCUS22066</name>
</gene>
<name>A0A183EM78_9BILA</name>
<organism evidence="3">
    <name type="scientific">Gongylonema pulchrum</name>
    <dbReference type="NCBI Taxonomy" id="637853"/>
    <lineage>
        <taxon>Eukaryota</taxon>
        <taxon>Metazoa</taxon>
        <taxon>Ecdysozoa</taxon>
        <taxon>Nematoda</taxon>
        <taxon>Chromadorea</taxon>
        <taxon>Rhabditida</taxon>
        <taxon>Spirurina</taxon>
        <taxon>Spiruromorpha</taxon>
        <taxon>Spiruroidea</taxon>
        <taxon>Gongylonematidae</taxon>
        <taxon>Gongylonema</taxon>
    </lineage>
</organism>
<dbReference type="OrthoDB" id="75343at2759"/>
<evidence type="ECO:0000313" key="1">
    <source>
        <dbReference type="EMBL" id="VDN39405.1"/>
    </source>
</evidence>
<sequence>MFENWACVWQNTTIISVSEPLSTLMAKFRNPFGDPFATTDVVEESWEAASEPTYVPSAFCQLIDDMIGKRTRPWDVERKPIRPFQVEFMKFLLKYIAQTVFQLHPFCLFDISNEI</sequence>
<evidence type="ECO:0000313" key="3">
    <source>
        <dbReference type="WBParaSite" id="GPUH_0002209601-mRNA-1"/>
    </source>
</evidence>
<protein>
    <submittedName>
        <fullName evidence="1 3">Uncharacterized protein</fullName>
    </submittedName>
</protein>
<proteinExistence type="predicted"/>
<dbReference type="EMBL" id="UYRT01094146">
    <property type="protein sequence ID" value="VDN39405.1"/>
    <property type="molecule type" value="Genomic_DNA"/>
</dbReference>
<accession>A0A183EM78</accession>
<keyword evidence="2" id="KW-1185">Reference proteome</keyword>
<reference evidence="1 2" key="2">
    <citation type="submission" date="2018-11" db="EMBL/GenBank/DDBJ databases">
        <authorList>
            <consortium name="Pathogen Informatics"/>
        </authorList>
    </citation>
    <scope>NUCLEOTIDE SEQUENCE [LARGE SCALE GENOMIC DNA]</scope>
</reference>
<dbReference type="AlphaFoldDB" id="A0A183EM78"/>
<dbReference type="Proteomes" id="UP000271098">
    <property type="component" value="Unassembled WGS sequence"/>
</dbReference>
<dbReference type="WBParaSite" id="GPUH_0002209601-mRNA-1">
    <property type="protein sequence ID" value="GPUH_0002209601-mRNA-1"/>
    <property type="gene ID" value="GPUH_0002209601"/>
</dbReference>
<reference evidence="3" key="1">
    <citation type="submission" date="2016-06" db="UniProtKB">
        <authorList>
            <consortium name="WormBaseParasite"/>
        </authorList>
    </citation>
    <scope>IDENTIFICATION</scope>
</reference>